<dbReference type="AlphaFoldDB" id="A0A1V4ID77"/>
<accession>A0A1V4ID77</accession>
<gene>
    <name evidence="1" type="ORF">CLCHR_41950</name>
</gene>
<evidence type="ECO:0000313" key="2">
    <source>
        <dbReference type="Proteomes" id="UP000191056"/>
    </source>
</evidence>
<keyword evidence="2" id="KW-1185">Reference proteome</keyword>
<evidence type="ECO:0000313" key="1">
    <source>
        <dbReference type="EMBL" id="OPJ57896.1"/>
    </source>
</evidence>
<organism evidence="1 2">
    <name type="scientific">Clostridium chromiireducens</name>
    <dbReference type="NCBI Taxonomy" id="225345"/>
    <lineage>
        <taxon>Bacteria</taxon>
        <taxon>Bacillati</taxon>
        <taxon>Bacillota</taxon>
        <taxon>Clostridia</taxon>
        <taxon>Eubacteriales</taxon>
        <taxon>Clostridiaceae</taxon>
        <taxon>Clostridium</taxon>
    </lineage>
</organism>
<protein>
    <submittedName>
        <fullName evidence="1">Uncharacterized protein</fullName>
    </submittedName>
</protein>
<dbReference type="OrthoDB" id="1551470at2"/>
<dbReference type="EMBL" id="MZGT01000082">
    <property type="protein sequence ID" value="OPJ57896.1"/>
    <property type="molecule type" value="Genomic_DNA"/>
</dbReference>
<proteinExistence type="predicted"/>
<dbReference type="Proteomes" id="UP000191056">
    <property type="component" value="Unassembled WGS sequence"/>
</dbReference>
<reference evidence="1 2" key="1">
    <citation type="submission" date="2017-03" db="EMBL/GenBank/DDBJ databases">
        <title>Genome sequence of Clostridium chromiireducens DSM 23318.</title>
        <authorList>
            <person name="Poehlein A."/>
            <person name="Daniel R."/>
        </authorList>
    </citation>
    <scope>NUCLEOTIDE SEQUENCE [LARGE SCALE GENOMIC DNA]</scope>
    <source>
        <strain evidence="1 2">DSM 23318</strain>
    </source>
</reference>
<comment type="caution">
    <text evidence="1">The sequence shown here is derived from an EMBL/GenBank/DDBJ whole genome shotgun (WGS) entry which is preliminary data.</text>
</comment>
<name>A0A1V4ID77_9CLOT</name>
<sequence length="678" mass="80033">MLIDKIVNIIFKYKVSNLSSEEIIELINFIFDENIYTKSIEYFNEWMKVEKNFNLLKENIGDDKLEKIYLKSDKFIVKDNNKTKKNLLEYDLSNETEFEYLFYICNNIANKGIDYWCSLVEELLKRNNYEIWEYNMLSQFIDPRLNALDAIDWNNLTNKATILYAAKKYFSSYKSNEKEKTLHVCKAEHEILISILLEEEPEFFKNIEESKLENWIMNIFKFEPINEYLLKVVYNKIPDEFIRVATINIDNDYMGCGLIEGNLSVFKYVWNEHISEILYSYLISNEINVYKKKGIFNFLYNMKDRKAIRYADKILNNVNCDDLKLKLFFLGTFFTKGRDDVFRMIQNWAETCIGFTAKFIKVLGDEEYNFNFLNQYSPEEISNLYINFNNEKDVYISDFISRFDGSSFENSISAEIDFDSKKESLLYYLVDNGSDKGGEALYNLKQLFPNDKMVLEKWHKESDKYLSNSWEYIDIRYLKDTVANDKLNIANSEKKYSYKNLLESVIYTCIKLQGTKIYTNRKVSENDRNSFIANLLEAQGYKIKDQTLWGDSSNGKQAGEVDILITEESGIPFSIIEALNLTGTNRSYLNKHLEKIFKYDANGLKFNFIVVYYLGTSFQDFWKNYLEDVSKPWSKFKNLGSPSIIESKYTNLRIGLTKHIRNNESTNLYHICVDMNVN</sequence>